<keyword evidence="9" id="KW-0050">Antiport</keyword>
<feature type="compositionally biased region" description="Polar residues" evidence="10">
    <location>
        <begin position="1232"/>
        <end position="1250"/>
    </location>
</feature>
<dbReference type="NCBIfam" id="TIGR00840">
    <property type="entry name" value="b_cpa1"/>
    <property type="match status" value="1"/>
</dbReference>
<name>A0A9Q0RTB9_BLOTA</name>
<feature type="compositionally biased region" description="Basic and acidic residues" evidence="10">
    <location>
        <begin position="1298"/>
        <end position="1325"/>
    </location>
</feature>
<dbReference type="InterPro" id="IPR004709">
    <property type="entry name" value="NaH_exchanger"/>
</dbReference>
<feature type="compositionally biased region" description="Polar residues" evidence="10">
    <location>
        <begin position="1088"/>
        <end position="1099"/>
    </location>
</feature>
<dbReference type="Gene3D" id="6.10.250.1040">
    <property type="match status" value="1"/>
</dbReference>
<accession>A0A9Q0RTB9</accession>
<evidence type="ECO:0000313" key="14">
    <source>
        <dbReference type="Proteomes" id="UP001142055"/>
    </source>
</evidence>
<dbReference type="GO" id="GO:0051453">
    <property type="term" value="P:regulation of intracellular pH"/>
    <property type="evidence" value="ECO:0007669"/>
    <property type="project" value="TreeGrafter"/>
</dbReference>
<evidence type="ECO:0000256" key="7">
    <source>
        <dbReference type="ARBA" id="ARBA00023136"/>
    </source>
</evidence>
<keyword evidence="3 9" id="KW-0812">Transmembrane</keyword>
<feature type="compositionally biased region" description="Polar residues" evidence="10">
    <location>
        <begin position="962"/>
        <end position="972"/>
    </location>
</feature>
<dbReference type="Gene3D" id="6.10.140.1330">
    <property type="match status" value="1"/>
</dbReference>
<evidence type="ECO:0000259" key="12">
    <source>
        <dbReference type="Pfam" id="PF00999"/>
    </source>
</evidence>
<dbReference type="GO" id="GO:0005886">
    <property type="term" value="C:plasma membrane"/>
    <property type="evidence" value="ECO:0007669"/>
    <property type="project" value="TreeGrafter"/>
</dbReference>
<feature type="transmembrane region" description="Helical" evidence="11">
    <location>
        <begin position="240"/>
        <end position="258"/>
    </location>
</feature>
<organism evidence="13 14">
    <name type="scientific">Blomia tropicalis</name>
    <name type="common">Mite</name>
    <dbReference type="NCBI Taxonomy" id="40697"/>
    <lineage>
        <taxon>Eukaryota</taxon>
        <taxon>Metazoa</taxon>
        <taxon>Ecdysozoa</taxon>
        <taxon>Arthropoda</taxon>
        <taxon>Chelicerata</taxon>
        <taxon>Arachnida</taxon>
        <taxon>Acari</taxon>
        <taxon>Acariformes</taxon>
        <taxon>Sarcoptiformes</taxon>
        <taxon>Astigmata</taxon>
        <taxon>Glycyphagoidea</taxon>
        <taxon>Echimyopodidae</taxon>
        <taxon>Blomia</taxon>
    </lineage>
</organism>
<feature type="region of interest" description="Disordered" evidence="10">
    <location>
        <begin position="1228"/>
        <end position="1340"/>
    </location>
</feature>
<dbReference type="PANTHER" id="PTHR10110">
    <property type="entry name" value="SODIUM/HYDROGEN EXCHANGER"/>
    <property type="match status" value="1"/>
</dbReference>
<feature type="compositionally biased region" description="Polar residues" evidence="10">
    <location>
        <begin position="1121"/>
        <end position="1135"/>
    </location>
</feature>
<keyword evidence="14" id="KW-1185">Reference proteome</keyword>
<evidence type="ECO:0000256" key="6">
    <source>
        <dbReference type="ARBA" id="ARBA00023065"/>
    </source>
</evidence>
<evidence type="ECO:0000256" key="3">
    <source>
        <dbReference type="ARBA" id="ARBA00022692"/>
    </source>
</evidence>
<evidence type="ECO:0000256" key="1">
    <source>
        <dbReference type="ARBA" id="ARBA00004141"/>
    </source>
</evidence>
<feature type="transmembrane region" description="Helical" evidence="11">
    <location>
        <begin position="299"/>
        <end position="319"/>
    </location>
</feature>
<dbReference type="InterPro" id="IPR006153">
    <property type="entry name" value="Cation/H_exchanger_TM"/>
</dbReference>
<comment type="subcellular location">
    <subcellularLocation>
        <location evidence="1">Membrane</location>
        <topology evidence="1">Multi-pass membrane protein</topology>
    </subcellularLocation>
</comment>
<keyword evidence="4 11" id="KW-1133">Transmembrane helix</keyword>
<feature type="transmembrane region" description="Helical" evidence="11">
    <location>
        <begin position="270"/>
        <end position="287"/>
    </location>
</feature>
<protein>
    <recommendedName>
        <fullName evidence="9">Sodium/hydrogen exchanger</fullName>
    </recommendedName>
</protein>
<feature type="transmembrane region" description="Helical" evidence="11">
    <location>
        <begin position="364"/>
        <end position="386"/>
    </location>
</feature>
<evidence type="ECO:0000256" key="9">
    <source>
        <dbReference type="RuleBase" id="RU003722"/>
    </source>
</evidence>
<dbReference type="EMBL" id="JAPWDV010000001">
    <property type="protein sequence ID" value="KAJ6225206.1"/>
    <property type="molecule type" value="Genomic_DNA"/>
</dbReference>
<feature type="transmembrane region" description="Helical" evidence="11">
    <location>
        <begin position="527"/>
        <end position="550"/>
    </location>
</feature>
<evidence type="ECO:0000313" key="13">
    <source>
        <dbReference type="EMBL" id="KAJ6225206.1"/>
    </source>
</evidence>
<evidence type="ECO:0000256" key="11">
    <source>
        <dbReference type="SAM" id="Phobius"/>
    </source>
</evidence>
<feature type="region of interest" description="Disordered" evidence="10">
    <location>
        <begin position="1000"/>
        <end position="1166"/>
    </location>
</feature>
<dbReference type="Pfam" id="PF00999">
    <property type="entry name" value="Na_H_Exchanger"/>
    <property type="match status" value="1"/>
</dbReference>
<proteinExistence type="inferred from homology"/>
<feature type="compositionally biased region" description="Polar residues" evidence="10">
    <location>
        <begin position="7"/>
        <end position="17"/>
    </location>
</feature>
<dbReference type="InterPro" id="IPR018422">
    <property type="entry name" value="Cation/H_exchanger_CPA1"/>
</dbReference>
<feature type="transmembrane region" description="Helical" evidence="11">
    <location>
        <begin position="210"/>
        <end position="228"/>
    </location>
</feature>
<keyword evidence="2 9" id="KW-0813">Transport</keyword>
<feature type="region of interest" description="Disordered" evidence="10">
    <location>
        <begin position="923"/>
        <end position="972"/>
    </location>
</feature>
<feature type="transmembrane region" description="Helical" evidence="11">
    <location>
        <begin position="331"/>
        <end position="355"/>
    </location>
</feature>
<keyword evidence="7 11" id="KW-0472">Membrane</keyword>
<gene>
    <name evidence="13" type="ORF">RDWZM_003751</name>
</gene>
<dbReference type="GO" id="GO:0098719">
    <property type="term" value="P:sodium ion import across plasma membrane"/>
    <property type="evidence" value="ECO:0007669"/>
    <property type="project" value="TreeGrafter"/>
</dbReference>
<sequence>MFLPIEAQSQPQSISNSGEEDDEDDRWNQTTLTSIDEKCFKKLPFIDNPTLTSTSWFYHQNHILYENHKSDNIPTTTTTKPLKNFFFFFVSSSPRSFNTTMTQLLVLSILLLNNVQAQQMEPNRVASAAMVIPPSSQARSVRSDDSIASSSTANAKEHVEIKPLSREVQGNPGYNYYVTSNTHGKVDHEHDAPTRYQVAKFDFEHVSTPYIISMWIIIVGLAKIGFHVTPKLSSICPESVVLMILGVAIGLVMYLAGIPEESLQPLTPNLFFLYMLPPIVMDAGYHMPNRLFFDNLVTILLYAVVGTIWNALAIGLSLYGCSKLGAFGDEIPFLDIMLFSSTVSAVDPVAVLAVFEEIHVNEVLYILVFGESLLNDAVTVVLYHMFEGYANIAYHHGISSISTIDYVAGAASFFVVALGGTAMGVFWGFLAAFVSRFTHHVKIIEPIFVFVMAYLSYLSAEMFHLSGILSLTFCGITMKNYVEENITQKSHTTLKYAMKMLANSSEAIIFVFLGVCTVNDQHKWNTAFVVLTIIFCLVYRAIGVICLTMITNRFRLHRVNAVEQFIMAYGGLRGAVAFALILIINRQIIHAREMFVTTIIAVVYFTVFLQGMTVGALVNILKVPRSNKFQLTMNERIHTRLMDHAMAGLEDISGIMVMGNYKMRDKFRYYNNHYLRKWLLRDASEMGNSSRKIFETCSRLDLQDAMSLVSKQQLLYTTTGVTVGGGTVPPSNHLTVNRYLYYNGNGKVVNTKPGMGVDLFTKSDDDNDRNNNNGNDGQGPPSIFLTVPTNIVGSGFDQVPFGPDDDPSKRTLTAILRSFTKSDLSEALKSDDDEQPIISNGVIPSTGTNMDKDFNYDIGNLSYSPSLKDLTDAELHHVLSEAMFKPFKHVNHYTRSDYSEPQPAHPPFQHQVRMQIRKFISEKKSRGHHGSHGNDHDHQMPSSGTGGNSRNKIENRRKKTNGIPSAESNDTKSIVIANKMAEQLDQDTTRQSDKVMIEMKNRSSKKKHNDKHSDNLSLSSTDDDDGGIMFIAKSNVQNQKVGGDGSGDSDPNDVKELSQESNKSEVVSQSDFPWRQQSTPIGDGGASGSDQTTSPGGTETRNRRTDSRTSTSSRSSDDSGAINSGNAISGGTSTSAHHRHDRTHQHHHHHNRSHHHQKRSKLKDGVIRQREFPSWIENRDYVTDYISPTSTLLERINLLNSASTNQTMEEQRSQSTKPTVYEIFQLDKSKSDPSIQNDSPPSPAPNSETTFPIAKPSTTTTTTTPIGDKTIRSKSDNDNEVVIQFYPTSSSSSPSSKKTTDTKANKTSDEEAKSRQSKLTNKDDKDDNDDDDYSIMISKL</sequence>
<feature type="transmembrane region" description="Helical" evidence="11">
    <location>
        <begin position="406"/>
        <end position="434"/>
    </location>
</feature>
<keyword evidence="5" id="KW-0915">Sodium</keyword>
<evidence type="ECO:0000256" key="2">
    <source>
        <dbReference type="ARBA" id="ARBA00022448"/>
    </source>
</evidence>
<dbReference type="Proteomes" id="UP001142055">
    <property type="component" value="Chromosome 1"/>
</dbReference>
<evidence type="ECO:0000256" key="5">
    <source>
        <dbReference type="ARBA" id="ARBA00023053"/>
    </source>
</evidence>
<feature type="region of interest" description="Disordered" evidence="10">
    <location>
        <begin position="758"/>
        <end position="782"/>
    </location>
</feature>
<feature type="transmembrane region" description="Helical" evidence="11">
    <location>
        <begin position="494"/>
        <end position="515"/>
    </location>
</feature>
<keyword evidence="6 9" id="KW-0406">Ion transport</keyword>
<evidence type="ECO:0000256" key="10">
    <source>
        <dbReference type="SAM" id="MobiDB-lite"/>
    </source>
</evidence>
<dbReference type="PANTHER" id="PTHR10110:SF98">
    <property type="entry name" value="SODIUM_HYDROGEN EXCHANGER"/>
    <property type="match status" value="1"/>
</dbReference>
<feature type="compositionally biased region" description="Low complexity" evidence="10">
    <location>
        <begin position="1287"/>
        <end position="1297"/>
    </location>
</feature>
<feature type="compositionally biased region" description="Basic residues" evidence="10">
    <location>
        <begin position="1136"/>
        <end position="1161"/>
    </location>
</feature>
<dbReference type="GO" id="GO:0015385">
    <property type="term" value="F:sodium:proton antiporter activity"/>
    <property type="evidence" value="ECO:0007669"/>
    <property type="project" value="InterPro"/>
</dbReference>
<dbReference type="GO" id="GO:0015386">
    <property type="term" value="F:potassium:proton antiporter activity"/>
    <property type="evidence" value="ECO:0007669"/>
    <property type="project" value="TreeGrafter"/>
</dbReference>
<keyword evidence="8 9" id="KW-0739">Sodium transport</keyword>
<comment type="similarity">
    <text evidence="9">Belongs to the monovalent cation:proton antiporter 1 (CPA1) transporter (TC 2.A.36) family.</text>
</comment>
<dbReference type="PRINTS" id="PR01084">
    <property type="entry name" value="NAHEXCHNGR"/>
</dbReference>
<feature type="domain" description="Cation/H+ exchanger transmembrane" evidence="12">
    <location>
        <begin position="223"/>
        <end position="619"/>
    </location>
</feature>
<evidence type="ECO:0000256" key="8">
    <source>
        <dbReference type="ARBA" id="ARBA00023201"/>
    </source>
</evidence>
<evidence type="ECO:0000256" key="4">
    <source>
        <dbReference type="ARBA" id="ARBA00022989"/>
    </source>
</evidence>
<feature type="compositionally biased region" description="Polar residues" evidence="10">
    <location>
        <begin position="1059"/>
        <end position="1080"/>
    </location>
</feature>
<feature type="transmembrane region" description="Helical" evidence="11">
    <location>
        <begin position="571"/>
        <end position="589"/>
    </location>
</feature>
<feature type="transmembrane region" description="Helical" evidence="11">
    <location>
        <begin position="595"/>
        <end position="621"/>
    </location>
</feature>
<reference evidence="13" key="1">
    <citation type="submission" date="2022-12" db="EMBL/GenBank/DDBJ databases">
        <title>Genome assemblies of Blomia tropicalis.</title>
        <authorList>
            <person name="Cui Y."/>
        </authorList>
    </citation>
    <scope>NUCLEOTIDE SEQUENCE</scope>
    <source>
        <tissue evidence="13">Adult mites</tissue>
    </source>
</reference>
<feature type="region of interest" description="Disordered" evidence="10">
    <location>
        <begin position="1"/>
        <end position="26"/>
    </location>
</feature>
<comment type="caution">
    <text evidence="13">The sequence shown here is derived from an EMBL/GenBank/DDBJ whole genome shotgun (WGS) entry which is preliminary data.</text>
</comment>